<evidence type="ECO:0000313" key="2">
    <source>
        <dbReference type="EMBL" id="SDT66598.1"/>
    </source>
</evidence>
<proteinExistence type="predicted"/>
<feature type="region of interest" description="Disordered" evidence="1">
    <location>
        <begin position="13"/>
        <end position="42"/>
    </location>
</feature>
<accession>A0A1H2C7V1</accession>
<name>A0A1H2C7V1_MUCMA</name>
<organism evidence="2 3">
    <name type="scientific">Mucilaginibacter mallensis</name>
    <dbReference type="NCBI Taxonomy" id="652787"/>
    <lineage>
        <taxon>Bacteria</taxon>
        <taxon>Pseudomonadati</taxon>
        <taxon>Bacteroidota</taxon>
        <taxon>Sphingobacteriia</taxon>
        <taxon>Sphingobacteriales</taxon>
        <taxon>Sphingobacteriaceae</taxon>
        <taxon>Mucilaginibacter</taxon>
    </lineage>
</organism>
<evidence type="ECO:0000313" key="3">
    <source>
        <dbReference type="Proteomes" id="UP000199679"/>
    </source>
</evidence>
<dbReference type="RefSeq" id="WP_157682336.1">
    <property type="nucleotide sequence ID" value="NZ_LT629740.1"/>
</dbReference>
<evidence type="ECO:0000256" key="1">
    <source>
        <dbReference type="SAM" id="MobiDB-lite"/>
    </source>
</evidence>
<dbReference type="Proteomes" id="UP000199679">
    <property type="component" value="Chromosome I"/>
</dbReference>
<feature type="compositionally biased region" description="Low complexity" evidence="1">
    <location>
        <begin position="13"/>
        <end position="29"/>
    </location>
</feature>
<reference evidence="2 3" key="1">
    <citation type="submission" date="2016-10" db="EMBL/GenBank/DDBJ databases">
        <authorList>
            <person name="de Groot N.N."/>
        </authorList>
    </citation>
    <scope>NUCLEOTIDE SEQUENCE [LARGE SCALE GENOMIC DNA]</scope>
    <source>
        <strain evidence="2 3">MP1X4</strain>
    </source>
</reference>
<keyword evidence="3" id="KW-1185">Reference proteome</keyword>
<protein>
    <submittedName>
        <fullName evidence="2">Uncharacterized protein</fullName>
    </submittedName>
</protein>
<sequence length="278" mass="29827">MLFITEGYSQTTPPVTAATTSPITPPAIVKTNDPNNLTRPSDDLGLPEVDAYVTNCYNVYDQTNQLSTQLNAIEQQVIVTKKVNMDNNGIEKQLTTFNLQLTTLNTNGQALVASSSDMSANVTKDLKGHPFKIPSALIRVRNSTKAVKLSLKNIHTMLTVTMVNINHRLHPLSAADSAKSKSDSSARGLANIGKTMKTAISITGIGFSSFNSLSTEINNMSGIKSINKKFNSSGTSTIDVVHYGTTDELLNAVLSTCKDIVSEKNVGSSEKGKISLAF</sequence>
<dbReference type="EMBL" id="LT629740">
    <property type="protein sequence ID" value="SDT66598.1"/>
    <property type="molecule type" value="Genomic_DNA"/>
</dbReference>
<dbReference type="AlphaFoldDB" id="A0A1H2C7V1"/>
<gene>
    <name evidence="2" type="ORF">SAMN05216490_4716</name>
</gene>